<keyword evidence="1" id="KW-0732">Signal</keyword>
<gene>
    <name evidence="3" type="ORF">E6C50_16790</name>
</gene>
<dbReference type="PROSITE" id="PS51781">
    <property type="entry name" value="SH3B"/>
    <property type="match status" value="1"/>
</dbReference>
<dbReference type="Gene3D" id="2.30.30.40">
    <property type="entry name" value="SH3 Domains"/>
    <property type="match status" value="1"/>
</dbReference>
<keyword evidence="4" id="KW-1185">Reference proteome</keyword>
<protein>
    <submittedName>
        <fullName evidence="3">SH3 domain-containing protein</fullName>
    </submittedName>
</protein>
<dbReference type="InterPro" id="IPR003646">
    <property type="entry name" value="SH3-like_bac-type"/>
</dbReference>
<dbReference type="OrthoDB" id="1189825at2"/>
<feature type="signal peptide" evidence="1">
    <location>
        <begin position="1"/>
        <end position="19"/>
    </location>
</feature>
<evidence type="ECO:0000313" key="4">
    <source>
        <dbReference type="Proteomes" id="UP000307507"/>
    </source>
</evidence>
<dbReference type="Proteomes" id="UP000307507">
    <property type="component" value="Unassembled WGS sequence"/>
</dbReference>
<dbReference type="EMBL" id="SSNZ01000012">
    <property type="protein sequence ID" value="THF47417.1"/>
    <property type="molecule type" value="Genomic_DNA"/>
</dbReference>
<dbReference type="Pfam" id="PF08239">
    <property type="entry name" value="SH3_3"/>
    <property type="match status" value="1"/>
</dbReference>
<sequence>MIKYIFWLSLLLWSSNDLIAQTKSGKLLASCCGTAGRGCNGSDYCTACTNCSGCKYCKSGGTCGVCRDRSTDVITVKRKEKKTPSGTKVKTVTVTKKVGFYKDQPLYITAVSVALYEGPGKNYKIIETVKRGQRVIFIEANEPWLKVKSEKTGTVGYVHRDVLQ</sequence>
<accession>A0A4S3ZPI5</accession>
<dbReference type="RefSeq" id="WP_136404406.1">
    <property type="nucleotide sequence ID" value="NZ_SSNZ01000012.1"/>
</dbReference>
<organism evidence="3 4">
    <name type="scientific">Flavobacterium supellecticarium</name>
    <dbReference type="NCBI Taxonomy" id="2565924"/>
    <lineage>
        <taxon>Bacteria</taxon>
        <taxon>Pseudomonadati</taxon>
        <taxon>Bacteroidota</taxon>
        <taxon>Flavobacteriia</taxon>
        <taxon>Flavobacteriales</taxon>
        <taxon>Flavobacteriaceae</taxon>
        <taxon>Flavobacterium</taxon>
    </lineage>
</organism>
<evidence type="ECO:0000313" key="3">
    <source>
        <dbReference type="EMBL" id="THF47417.1"/>
    </source>
</evidence>
<reference evidence="3 4" key="1">
    <citation type="submission" date="2019-04" db="EMBL/GenBank/DDBJ databases">
        <title>Flavobacterium sp. nov. isolated from construction timber.</title>
        <authorList>
            <person name="Lin S.-Y."/>
            <person name="Chang C.-T."/>
            <person name="Young C.-C."/>
        </authorList>
    </citation>
    <scope>NUCLEOTIDE SEQUENCE [LARGE SCALE GENOMIC DNA]</scope>
    <source>
        <strain evidence="3 4">CC-CTC003</strain>
    </source>
</reference>
<evidence type="ECO:0000256" key="1">
    <source>
        <dbReference type="SAM" id="SignalP"/>
    </source>
</evidence>
<dbReference type="AlphaFoldDB" id="A0A4S3ZPI5"/>
<proteinExistence type="predicted"/>
<name>A0A4S3ZPI5_9FLAO</name>
<feature type="chain" id="PRO_5020387355" evidence="1">
    <location>
        <begin position="20"/>
        <end position="164"/>
    </location>
</feature>
<feature type="domain" description="SH3b" evidence="2">
    <location>
        <begin position="103"/>
        <end position="164"/>
    </location>
</feature>
<evidence type="ECO:0000259" key="2">
    <source>
        <dbReference type="PROSITE" id="PS51781"/>
    </source>
</evidence>
<comment type="caution">
    <text evidence="3">The sequence shown here is derived from an EMBL/GenBank/DDBJ whole genome shotgun (WGS) entry which is preliminary data.</text>
</comment>